<dbReference type="PANTHER" id="PTHR30413">
    <property type="entry name" value="INNER MEMBRANE TRANSPORT PERMEASE"/>
    <property type="match status" value="1"/>
</dbReference>
<evidence type="ECO:0000313" key="11">
    <source>
        <dbReference type="Proteomes" id="UP000242084"/>
    </source>
</evidence>
<gene>
    <name evidence="10" type="ORF">SAMEA4384403_01787</name>
</gene>
<dbReference type="AlphaFoldDB" id="A0A239ZR70"/>
<evidence type="ECO:0000256" key="3">
    <source>
        <dbReference type="ARBA" id="ARBA00022448"/>
    </source>
</evidence>
<evidence type="ECO:0000256" key="4">
    <source>
        <dbReference type="ARBA" id="ARBA00022475"/>
    </source>
</evidence>
<comment type="similarity">
    <text evidence="2 8">Belongs to the ABC-2 integral membrane protein family.</text>
</comment>
<dbReference type="Pfam" id="PF01061">
    <property type="entry name" value="ABC2_membrane"/>
    <property type="match status" value="1"/>
</dbReference>
<dbReference type="GO" id="GO:0140359">
    <property type="term" value="F:ABC-type transporter activity"/>
    <property type="evidence" value="ECO:0007669"/>
    <property type="project" value="InterPro"/>
</dbReference>
<evidence type="ECO:0000259" key="9">
    <source>
        <dbReference type="PROSITE" id="PS51012"/>
    </source>
</evidence>
<evidence type="ECO:0000313" key="10">
    <source>
        <dbReference type="EMBL" id="SNV73293.1"/>
    </source>
</evidence>
<dbReference type="Proteomes" id="UP000242084">
    <property type="component" value="Chromosome 1"/>
</dbReference>
<keyword evidence="5 8" id="KW-0812">Transmembrane</keyword>
<evidence type="ECO:0000256" key="5">
    <source>
        <dbReference type="ARBA" id="ARBA00022692"/>
    </source>
</evidence>
<evidence type="ECO:0000256" key="2">
    <source>
        <dbReference type="ARBA" id="ARBA00007783"/>
    </source>
</evidence>
<feature type="transmembrane region" description="Helical" evidence="8">
    <location>
        <begin position="113"/>
        <end position="139"/>
    </location>
</feature>
<dbReference type="PROSITE" id="PS51012">
    <property type="entry name" value="ABC_TM2"/>
    <property type="match status" value="1"/>
</dbReference>
<keyword evidence="4 8" id="KW-1003">Cell membrane</keyword>
<keyword evidence="11" id="KW-1185">Reference proteome</keyword>
<dbReference type="GO" id="GO:0015920">
    <property type="term" value="P:lipopolysaccharide transport"/>
    <property type="evidence" value="ECO:0007669"/>
    <property type="project" value="TreeGrafter"/>
</dbReference>
<feature type="transmembrane region" description="Helical" evidence="8">
    <location>
        <begin position="66"/>
        <end position="86"/>
    </location>
</feature>
<dbReference type="InterPro" id="IPR013525">
    <property type="entry name" value="ABC2_TM"/>
</dbReference>
<evidence type="ECO:0000256" key="1">
    <source>
        <dbReference type="ARBA" id="ARBA00004651"/>
    </source>
</evidence>
<dbReference type="KEGG" id="sste:SAMEA4384403_1787"/>
<dbReference type="EMBL" id="LT906462">
    <property type="protein sequence ID" value="SNV73293.1"/>
    <property type="molecule type" value="Genomic_DNA"/>
</dbReference>
<keyword evidence="7 8" id="KW-0472">Membrane</keyword>
<dbReference type="GO" id="GO:0005886">
    <property type="term" value="C:plasma membrane"/>
    <property type="evidence" value="ECO:0007669"/>
    <property type="project" value="UniProtKB-SubCell"/>
</dbReference>
<keyword evidence="6 8" id="KW-1133">Transmembrane helix</keyword>
<evidence type="ECO:0000256" key="7">
    <source>
        <dbReference type="ARBA" id="ARBA00023136"/>
    </source>
</evidence>
<sequence>MRELILIIIEQFKNIPKIYKLAIYSMKKEYANHYLGVFWNIIQPLLQLSVYYVVFGLGLRGGGNSMVVGVPFIIHLISGLFPWLFLSQGINAGANAIMGNMSLLSKMKFPSSVFISISLTNNVINLVITSSILFVISVWNGYVPYWHYLYFLYFLVASVVLIFGISLIMSTLVIIVRDTKNLLQNIIRMLFFMTPIFWAMEEAQGILKHIVSLNPLGYLVGIYRLAFVHGSANTYGEWHDHVYFWIFTLIVLLIGAIVHTHFKKKLLDYL</sequence>
<proteinExistence type="inferred from homology"/>
<feature type="transmembrane region" description="Helical" evidence="8">
    <location>
        <begin position="182"/>
        <end position="200"/>
    </location>
</feature>
<comment type="subcellular location">
    <subcellularLocation>
        <location evidence="1 8">Cell membrane</location>
        <topology evidence="1 8">Multi-pass membrane protein</topology>
    </subcellularLocation>
</comment>
<feature type="domain" description="ABC transmembrane type-2" evidence="9">
    <location>
        <begin position="35"/>
        <end position="262"/>
    </location>
</feature>
<dbReference type="InterPro" id="IPR047817">
    <property type="entry name" value="ABC2_TM_bact-type"/>
</dbReference>
<feature type="transmembrane region" description="Helical" evidence="8">
    <location>
        <begin position="151"/>
        <end position="175"/>
    </location>
</feature>
<dbReference type="RefSeq" id="WP_229726501.1">
    <property type="nucleotide sequence ID" value="NZ_BMDM01000004.1"/>
</dbReference>
<accession>A0A239ZR70</accession>
<protein>
    <recommendedName>
        <fullName evidence="8">Transport permease protein</fullName>
    </recommendedName>
</protein>
<name>A0A239ZR70_9STAP</name>
<reference evidence="10 11" key="1">
    <citation type="submission" date="2017-06" db="EMBL/GenBank/DDBJ databases">
        <authorList>
            <consortium name="Pathogen Informatics"/>
        </authorList>
    </citation>
    <scope>NUCLEOTIDE SEQUENCE [LARGE SCALE GENOMIC DNA]</scope>
    <source>
        <strain evidence="10 11">NCTC13839</strain>
    </source>
</reference>
<feature type="transmembrane region" description="Helical" evidence="8">
    <location>
        <begin position="242"/>
        <end position="262"/>
    </location>
</feature>
<organism evidence="10 11">
    <name type="scientific">Mammaliicoccus stepanovicii</name>
    <dbReference type="NCBI Taxonomy" id="643214"/>
    <lineage>
        <taxon>Bacteria</taxon>
        <taxon>Bacillati</taxon>
        <taxon>Bacillota</taxon>
        <taxon>Bacilli</taxon>
        <taxon>Bacillales</taxon>
        <taxon>Staphylococcaceae</taxon>
        <taxon>Mammaliicoccus</taxon>
    </lineage>
</organism>
<keyword evidence="3 8" id="KW-0813">Transport</keyword>
<feature type="transmembrane region" description="Helical" evidence="8">
    <location>
        <begin position="34"/>
        <end position="54"/>
    </location>
</feature>
<evidence type="ECO:0000256" key="8">
    <source>
        <dbReference type="RuleBase" id="RU361157"/>
    </source>
</evidence>
<evidence type="ECO:0000256" key="6">
    <source>
        <dbReference type="ARBA" id="ARBA00022989"/>
    </source>
</evidence>
<dbReference type="PANTHER" id="PTHR30413:SF10">
    <property type="entry name" value="CAPSULE POLYSACCHARIDE EXPORT INNER-MEMBRANE PROTEIN CTRC"/>
    <property type="match status" value="1"/>
</dbReference>